<dbReference type="InterPro" id="IPR018060">
    <property type="entry name" value="HTH_AraC"/>
</dbReference>
<evidence type="ECO:0000313" key="7">
    <source>
        <dbReference type="Proteomes" id="UP000192934"/>
    </source>
</evidence>
<dbReference type="RefSeq" id="WP_085217279.1">
    <property type="nucleotide sequence ID" value="NZ_LT840185.1"/>
</dbReference>
<dbReference type="GO" id="GO:0043565">
    <property type="term" value="F:sequence-specific DNA binding"/>
    <property type="evidence" value="ECO:0007669"/>
    <property type="project" value="InterPro"/>
</dbReference>
<protein>
    <submittedName>
        <fullName evidence="6">AraC-type DNA-binding protein</fullName>
    </submittedName>
</protein>
<dbReference type="Pfam" id="PF12833">
    <property type="entry name" value="HTH_18"/>
    <property type="match status" value="1"/>
</dbReference>
<sequence length="265" mass="29159">MVETRFTTCPAPPALAGAVAELWTFEHDGRFGAGLPKPYVELVVSLAGTHWWRARPDGAEHRYADSWVTPIQDGPRYARSMGRAHLIGARLEPWAAVAMFGPLPRGNGTPPPRLASFLGEEAERLRASLIDAGDDEERFARFSAWLEAQPALHRASRIRSDRQATRGNATALAREVGLSPRSLRRRFATEAGLSPKQWLKLHRLDAVLRDPGLTDPEATLADLAYAHGYADQAHLAREMARLTGSTAGALRPTRAKSPPHFRPQD</sequence>
<dbReference type="OrthoDB" id="2559672at2"/>
<evidence type="ECO:0000256" key="2">
    <source>
        <dbReference type="ARBA" id="ARBA00023125"/>
    </source>
</evidence>
<gene>
    <name evidence="6" type="ORF">SAMN06295910_0402</name>
</gene>
<accession>A0A1X7FZ55</accession>
<organism evidence="6 7">
    <name type="scientific">Allosphingosinicella indica</name>
    <dbReference type="NCBI Taxonomy" id="941907"/>
    <lineage>
        <taxon>Bacteria</taxon>
        <taxon>Pseudomonadati</taxon>
        <taxon>Pseudomonadota</taxon>
        <taxon>Alphaproteobacteria</taxon>
        <taxon>Sphingomonadales</taxon>
        <taxon>Sphingomonadaceae</taxon>
        <taxon>Allosphingosinicella</taxon>
    </lineage>
</organism>
<dbReference type="EMBL" id="LT840185">
    <property type="protein sequence ID" value="SMF61414.1"/>
    <property type="molecule type" value="Genomic_DNA"/>
</dbReference>
<keyword evidence="7" id="KW-1185">Reference proteome</keyword>
<dbReference type="PANTHER" id="PTHR46796:SF13">
    <property type="entry name" value="HTH-TYPE TRANSCRIPTIONAL ACTIVATOR RHAS"/>
    <property type="match status" value="1"/>
</dbReference>
<keyword evidence="1" id="KW-0805">Transcription regulation</keyword>
<evidence type="ECO:0000259" key="5">
    <source>
        <dbReference type="PROSITE" id="PS01124"/>
    </source>
</evidence>
<dbReference type="PANTHER" id="PTHR46796">
    <property type="entry name" value="HTH-TYPE TRANSCRIPTIONAL ACTIVATOR RHAS-RELATED"/>
    <property type="match status" value="1"/>
</dbReference>
<name>A0A1X7FZ55_9SPHN</name>
<keyword evidence="3" id="KW-0804">Transcription</keyword>
<dbReference type="GO" id="GO:0003700">
    <property type="term" value="F:DNA-binding transcription factor activity"/>
    <property type="evidence" value="ECO:0007669"/>
    <property type="project" value="InterPro"/>
</dbReference>
<dbReference type="STRING" id="941907.SAMN06295910_0402"/>
<reference evidence="7" key="1">
    <citation type="submission" date="2017-04" db="EMBL/GenBank/DDBJ databases">
        <authorList>
            <person name="Varghese N."/>
            <person name="Submissions S."/>
        </authorList>
    </citation>
    <scope>NUCLEOTIDE SEQUENCE [LARGE SCALE GENOMIC DNA]</scope>
    <source>
        <strain evidence="7">Dd16</strain>
    </source>
</reference>
<feature type="domain" description="HTH araC/xylS-type" evidence="5">
    <location>
        <begin position="153"/>
        <end position="253"/>
    </location>
</feature>
<evidence type="ECO:0000313" key="6">
    <source>
        <dbReference type="EMBL" id="SMF61414.1"/>
    </source>
</evidence>
<evidence type="ECO:0000256" key="3">
    <source>
        <dbReference type="ARBA" id="ARBA00023163"/>
    </source>
</evidence>
<dbReference type="InterPro" id="IPR050204">
    <property type="entry name" value="AraC_XylS_family_regulators"/>
</dbReference>
<keyword evidence="2 6" id="KW-0238">DNA-binding</keyword>
<dbReference type="PROSITE" id="PS01124">
    <property type="entry name" value="HTH_ARAC_FAMILY_2"/>
    <property type="match status" value="1"/>
</dbReference>
<dbReference type="Gene3D" id="1.10.10.60">
    <property type="entry name" value="Homeodomain-like"/>
    <property type="match status" value="1"/>
</dbReference>
<dbReference type="SMART" id="SM00342">
    <property type="entry name" value="HTH_ARAC"/>
    <property type="match status" value="1"/>
</dbReference>
<dbReference type="Proteomes" id="UP000192934">
    <property type="component" value="Chromosome I"/>
</dbReference>
<evidence type="ECO:0000256" key="4">
    <source>
        <dbReference type="SAM" id="MobiDB-lite"/>
    </source>
</evidence>
<feature type="region of interest" description="Disordered" evidence="4">
    <location>
        <begin position="244"/>
        <end position="265"/>
    </location>
</feature>
<dbReference type="AlphaFoldDB" id="A0A1X7FZ55"/>
<evidence type="ECO:0000256" key="1">
    <source>
        <dbReference type="ARBA" id="ARBA00023015"/>
    </source>
</evidence>
<proteinExistence type="predicted"/>